<dbReference type="InterPro" id="IPR027417">
    <property type="entry name" value="P-loop_NTPase"/>
</dbReference>
<dbReference type="InterPro" id="IPR039430">
    <property type="entry name" value="Thymidylate_kin-like_dom"/>
</dbReference>
<accession>A0A521FZP3</accession>
<dbReference type="GO" id="GO:0005524">
    <property type="term" value="F:ATP binding"/>
    <property type="evidence" value="ECO:0007669"/>
    <property type="project" value="UniProtKB-UniRule"/>
</dbReference>
<evidence type="ECO:0000256" key="7">
    <source>
        <dbReference type="ARBA" id="ARBA00048743"/>
    </source>
</evidence>
<reference evidence="10" key="1">
    <citation type="submission" date="2017-07" db="EMBL/GenBank/DDBJ databases">
        <title>The cable genome - Insights into the physiology and evolution of filamentous bacteria capable of sulfide oxidation via long distance electron transfer.</title>
        <authorList>
            <person name="Thorup C."/>
            <person name="Bjerg J.T."/>
            <person name="Schreiber L."/>
            <person name="Nielsen L.P."/>
            <person name="Kjeldsen K.U."/>
            <person name="Boesen T."/>
            <person name="Boggild A."/>
            <person name="Meysman F."/>
            <person name="Geelhoed J."/>
            <person name="Schramm A."/>
        </authorList>
    </citation>
    <scope>NUCLEOTIDE SEQUENCE [LARGE SCALE GENOMIC DNA]</scope>
    <source>
        <strain evidence="10">GS</strain>
    </source>
</reference>
<dbReference type="GO" id="GO:0006233">
    <property type="term" value="P:dTDP biosynthetic process"/>
    <property type="evidence" value="ECO:0007669"/>
    <property type="project" value="InterPro"/>
</dbReference>
<dbReference type="InterPro" id="IPR018095">
    <property type="entry name" value="Thymidylate_kin_CS"/>
</dbReference>
<organism evidence="10 11">
    <name type="scientific">Candidatus Electronema aureum</name>
    <dbReference type="NCBI Taxonomy" id="2005002"/>
    <lineage>
        <taxon>Bacteria</taxon>
        <taxon>Pseudomonadati</taxon>
        <taxon>Thermodesulfobacteriota</taxon>
        <taxon>Desulfobulbia</taxon>
        <taxon>Desulfobulbales</taxon>
        <taxon>Desulfobulbaceae</taxon>
        <taxon>Candidatus Electronema</taxon>
    </lineage>
</organism>
<evidence type="ECO:0000259" key="9">
    <source>
        <dbReference type="Pfam" id="PF02223"/>
    </source>
</evidence>
<evidence type="ECO:0000256" key="5">
    <source>
        <dbReference type="ARBA" id="ARBA00022777"/>
    </source>
</evidence>
<dbReference type="AlphaFoldDB" id="A0A521FZP3"/>
<dbReference type="PANTHER" id="PTHR10344:SF4">
    <property type="entry name" value="UMP-CMP KINASE 2, MITOCHONDRIAL"/>
    <property type="match status" value="1"/>
</dbReference>
<keyword evidence="2 8" id="KW-0808">Transferase</keyword>
<evidence type="ECO:0000256" key="4">
    <source>
        <dbReference type="ARBA" id="ARBA00022741"/>
    </source>
</evidence>
<dbReference type="HAMAP" id="MF_00165">
    <property type="entry name" value="Thymidylate_kinase"/>
    <property type="match status" value="1"/>
</dbReference>
<keyword evidence="3 8" id="KW-0545">Nucleotide biosynthesis</keyword>
<comment type="catalytic activity">
    <reaction evidence="7 8">
        <text>dTMP + ATP = dTDP + ADP</text>
        <dbReference type="Rhea" id="RHEA:13517"/>
        <dbReference type="ChEBI" id="CHEBI:30616"/>
        <dbReference type="ChEBI" id="CHEBI:58369"/>
        <dbReference type="ChEBI" id="CHEBI:63528"/>
        <dbReference type="ChEBI" id="CHEBI:456216"/>
        <dbReference type="EC" id="2.7.4.9"/>
    </reaction>
</comment>
<evidence type="ECO:0000313" key="10">
    <source>
        <dbReference type="EMBL" id="TAA74243.1"/>
    </source>
</evidence>
<dbReference type="InterPro" id="IPR018094">
    <property type="entry name" value="Thymidylate_kinase"/>
</dbReference>
<evidence type="ECO:0000256" key="1">
    <source>
        <dbReference type="ARBA" id="ARBA00009776"/>
    </source>
</evidence>
<keyword evidence="11" id="KW-1185">Reference proteome</keyword>
<feature type="domain" description="Thymidylate kinase-like" evidence="9">
    <location>
        <begin position="12"/>
        <end position="192"/>
    </location>
</feature>
<keyword evidence="4 8" id="KW-0547">Nucleotide-binding</keyword>
<keyword evidence="6 8" id="KW-0067">ATP-binding</keyword>
<dbReference type="Proteomes" id="UP000316238">
    <property type="component" value="Unassembled WGS sequence"/>
</dbReference>
<dbReference type="GO" id="GO:0006227">
    <property type="term" value="P:dUDP biosynthetic process"/>
    <property type="evidence" value="ECO:0007669"/>
    <property type="project" value="TreeGrafter"/>
</dbReference>
<proteinExistence type="inferred from homology"/>
<dbReference type="Gene3D" id="3.40.50.300">
    <property type="entry name" value="P-loop containing nucleotide triphosphate hydrolases"/>
    <property type="match status" value="1"/>
</dbReference>
<gene>
    <name evidence="8" type="primary">tmk</name>
    <name evidence="10" type="ORF">CDV28_13424</name>
</gene>
<dbReference type="GO" id="GO:0006235">
    <property type="term" value="P:dTTP biosynthetic process"/>
    <property type="evidence" value="ECO:0007669"/>
    <property type="project" value="UniProtKB-UniRule"/>
</dbReference>
<dbReference type="CDD" id="cd01672">
    <property type="entry name" value="TMPK"/>
    <property type="match status" value="1"/>
</dbReference>
<dbReference type="PANTHER" id="PTHR10344">
    <property type="entry name" value="THYMIDYLATE KINASE"/>
    <property type="match status" value="1"/>
</dbReference>
<comment type="similarity">
    <text evidence="1 8">Belongs to the thymidylate kinase family.</text>
</comment>
<evidence type="ECO:0000256" key="3">
    <source>
        <dbReference type="ARBA" id="ARBA00022727"/>
    </source>
</evidence>
<keyword evidence="5 8" id="KW-0418">Kinase</keyword>
<comment type="caution">
    <text evidence="10">The sequence shown here is derived from an EMBL/GenBank/DDBJ whole genome shotgun (WGS) entry which is preliminary data.</text>
</comment>
<sequence length="202" mass="22854">MKRGRKGLLIAFEGIDGTGKSTQIQLLADFLREKGEQVVVTREPTDSVYGRRIRELYVNRDSCTPEEELELFIQDRRLHVRELIRPELAAGRIVLTDRYYYSTAAYQGAVGMDTADIFARNRFAPRPDIVFLLTMPPNLSAERICKGRGEQLNAFEQLDLLQKTAALFASFSDPWICRLDASQAVASVQKQIENALTELLSV</sequence>
<name>A0A521FZP3_9BACT</name>
<dbReference type="GO" id="GO:0005737">
    <property type="term" value="C:cytoplasm"/>
    <property type="evidence" value="ECO:0007669"/>
    <property type="project" value="TreeGrafter"/>
</dbReference>
<dbReference type="EMBL" id="NQJD01000034">
    <property type="protein sequence ID" value="TAA74243.1"/>
    <property type="molecule type" value="Genomic_DNA"/>
</dbReference>
<dbReference type="GO" id="GO:0004798">
    <property type="term" value="F:dTMP kinase activity"/>
    <property type="evidence" value="ECO:0007669"/>
    <property type="project" value="UniProtKB-UniRule"/>
</dbReference>
<comment type="function">
    <text evidence="8">Phosphorylation of dTMP to form dTDP in both de novo and salvage pathways of dTTP synthesis.</text>
</comment>
<evidence type="ECO:0000313" key="11">
    <source>
        <dbReference type="Proteomes" id="UP000316238"/>
    </source>
</evidence>
<dbReference type="SUPFAM" id="SSF52540">
    <property type="entry name" value="P-loop containing nucleoside triphosphate hydrolases"/>
    <property type="match status" value="1"/>
</dbReference>
<feature type="binding site" evidence="8">
    <location>
        <begin position="14"/>
        <end position="21"/>
    </location>
    <ligand>
        <name>ATP</name>
        <dbReference type="ChEBI" id="CHEBI:30616"/>
    </ligand>
</feature>
<dbReference type="EC" id="2.7.4.9" evidence="8"/>
<dbReference type="Pfam" id="PF02223">
    <property type="entry name" value="Thymidylate_kin"/>
    <property type="match status" value="1"/>
</dbReference>
<dbReference type="NCBIfam" id="TIGR00041">
    <property type="entry name" value="DTMP_kinase"/>
    <property type="match status" value="1"/>
</dbReference>
<evidence type="ECO:0000256" key="8">
    <source>
        <dbReference type="HAMAP-Rule" id="MF_00165"/>
    </source>
</evidence>
<protein>
    <recommendedName>
        <fullName evidence="8">Thymidylate kinase</fullName>
        <ecNumber evidence="8">2.7.4.9</ecNumber>
    </recommendedName>
    <alternativeName>
        <fullName evidence="8">dTMP kinase</fullName>
    </alternativeName>
</protein>
<evidence type="ECO:0000256" key="2">
    <source>
        <dbReference type="ARBA" id="ARBA00022679"/>
    </source>
</evidence>
<evidence type="ECO:0000256" key="6">
    <source>
        <dbReference type="ARBA" id="ARBA00022840"/>
    </source>
</evidence>
<dbReference type="PROSITE" id="PS01331">
    <property type="entry name" value="THYMIDYLATE_KINASE"/>
    <property type="match status" value="1"/>
</dbReference>